<gene>
    <name evidence="2" type="ORF">BU26DRAFT_440919</name>
</gene>
<sequence>APFTLHVEDFHLLSINNLHFGRKIWIVIPEASFDTLEQNLRQRIDREKGDICYQFVRHAPTYLPLNILKR</sequence>
<dbReference type="GeneID" id="54577760"/>
<dbReference type="AlphaFoldDB" id="A0A6A6HU54"/>
<dbReference type="EMBL" id="ML987212">
    <property type="protein sequence ID" value="KAF2241449.1"/>
    <property type="molecule type" value="Genomic_DNA"/>
</dbReference>
<feature type="domain" description="JmjC" evidence="1">
    <location>
        <begin position="3"/>
        <end position="61"/>
    </location>
</feature>
<dbReference type="Proteomes" id="UP000800094">
    <property type="component" value="Unassembled WGS sequence"/>
</dbReference>
<dbReference type="InterPro" id="IPR003347">
    <property type="entry name" value="JmjC_dom"/>
</dbReference>
<dbReference type="OrthoDB" id="1678912at2759"/>
<evidence type="ECO:0000259" key="1">
    <source>
        <dbReference type="Pfam" id="PF02373"/>
    </source>
</evidence>
<organism evidence="2 3">
    <name type="scientific">Trematosphaeria pertusa</name>
    <dbReference type="NCBI Taxonomy" id="390896"/>
    <lineage>
        <taxon>Eukaryota</taxon>
        <taxon>Fungi</taxon>
        <taxon>Dikarya</taxon>
        <taxon>Ascomycota</taxon>
        <taxon>Pezizomycotina</taxon>
        <taxon>Dothideomycetes</taxon>
        <taxon>Pleosporomycetidae</taxon>
        <taxon>Pleosporales</taxon>
        <taxon>Massarineae</taxon>
        <taxon>Trematosphaeriaceae</taxon>
        <taxon>Trematosphaeria</taxon>
    </lineage>
</organism>
<dbReference type="RefSeq" id="XP_033676453.1">
    <property type="nucleotide sequence ID" value="XM_033824430.1"/>
</dbReference>
<reference evidence="2" key="1">
    <citation type="journal article" date="2020" name="Stud. Mycol.">
        <title>101 Dothideomycetes genomes: a test case for predicting lifestyles and emergence of pathogens.</title>
        <authorList>
            <person name="Haridas S."/>
            <person name="Albert R."/>
            <person name="Binder M."/>
            <person name="Bloem J."/>
            <person name="Labutti K."/>
            <person name="Salamov A."/>
            <person name="Andreopoulos B."/>
            <person name="Baker S."/>
            <person name="Barry K."/>
            <person name="Bills G."/>
            <person name="Bluhm B."/>
            <person name="Cannon C."/>
            <person name="Castanera R."/>
            <person name="Culley D."/>
            <person name="Daum C."/>
            <person name="Ezra D."/>
            <person name="Gonzalez J."/>
            <person name="Henrissat B."/>
            <person name="Kuo A."/>
            <person name="Liang C."/>
            <person name="Lipzen A."/>
            <person name="Lutzoni F."/>
            <person name="Magnuson J."/>
            <person name="Mondo S."/>
            <person name="Nolan M."/>
            <person name="Ohm R."/>
            <person name="Pangilinan J."/>
            <person name="Park H.-J."/>
            <person name="Ramirez L."/>
            <person name="Alfaro M."/>
            <person name="Sun H."/>
            <person name="Tritt A."/>
            <person name="Yoshinaga Y."/>
            <person name="Zwiers L.-H."/>
            <person name="Turgeon B."/>
            <person name="Goodwin S."/>
            <person name="Spatafora J."/>
            <person name="Crous P."/>
            <person name="Grigoriev I."/>
        </authorList>
    </citation>
    <scope>NUCLEOTIDE SEQUENCE</scope>
    <source>
        <strain evidence="2">CBS 122368</strain>
    </source>
</reference>
<accession>A0A6A6HU54</accession>
<dbReference type="Gene3D" id="2.60.120.650">
    <property type="entry name" value="Cupin"/>
    <property type="match status" value="1"/>
</dbReference>
<keyword evidence="3" id="KW-1185">Reference proteome</keyword>
<evidence type="ECO:0000313" key="3">
    <source>
        <dbReference type="Proteomes" id="UP000800094"/>
    </source>
</evidence>
<dbReference type="Pfam" id="PF02373">
    <property type="entry name" value="JmjC"/>
    <property type="match status" value="1"/>
</dbReference>
<evidence type="ECO:0000313" key="2">
    <source>
        <dbReference type="EMBL" id="KAF2241449.1"/>
    </source>
</evidence>
<protein>
    <recommendedName>
        <fullName evidence="1">JmjC domain-containing protein</fullName>
    </recommendedName>
</protein>
<name>A0A6A6HU54_9PLEO</name>
<proteinExistence type="predicted"/>
<feature type="non-terminal residue" evidence="2">
    <location>
        <position position="1"/>
    </location>
</feature>